<accession>A0ABN9RGX2</accession>
<evidence type="ECO:0000313" key="2">
    <source>
        <dbReference type="Proteomes" id="UP001189429"/>
    </source>
</evidence>
<feature type="non-terminal residue" evidence="1">
    <location>
        <position position="787"/>
    </location>
</feature>
<comment type="caution">
    <text evidence="1">The sequence shown here is derived from an EMBL/GenBank/DDBJ whole genome shotgun (WGS) entry which is preliminary data.</text>
</comment>
<sequence>AVVASEGQCLQSLAVRAPRRWHLIWGMGGGRSSSGSAFDRNVETEISAALAECALTVLMGAWKFFEAIVPAALLVEARELGMPLRPVWMLLELYRQPRRLCAFGSISYDVVAWHGVLAGCAHACAMVSLLLHRLLRSIRGLGVVPGALMGDVALRVADFRVPALDRLWAAVTRFREGARELGIIIQRGLKGRCWVWKLGHDLCGRRKVRRQAAERSKALAARGGGLLLFEKFRGKAGLLVGARQGPSSVTVVLATQRAKEFDPVYAATCDLICRCASWARGPVASAILTLRRVGWFVHSSTVRVPDDENHVNLLAESPKDARMHLAMGIERAAVAEGPGAMCLRVHWAGVPWTRQAQLDAKLATWAGSDTPGHRFFGCETLLEPAFLGEEKGGVLPERRDVAWFFVRDQSLNMGGGPQAWGEFALSACLPCMPPSVPPAKRTVRVRYWGDWGDDPGATVGNVVFADGAGPASSMPELRRCGWAAVQAAGRAERRALLQALLVLSSRRGRPAVDVVFADLLGLVEEATSWGAELERAGATHATVRRRLRAQPARPAACWIPAHTQLKQFQEGARARAVLKGYADFCGVEIECHKQVAAYIAWAMRRMLKIPSWQATDSAVRPCKGLPSAPPVAVVRRQLVILRGGRIVLCRRCCRSTAASSGPPRAQHLRSPCCASEVAKLRAESIVEHVGATWVQASAEGSFAMVALCASQGPLGPGDLGEAPSTLWALGDTAVDVQGHRLHRAGPAIFCQVCVAWSGSGASRALLEPCRGLPTGEGRDARTYLSNL</sequence>
<dbReference type="Proteomes" id="UP001189429">
    <property type="component" value="Unassembled WGS sequence"/>
</dbReference>
<proteinExistence type="predicted"/>
<name>A0ABN9RGX2_9DINO</name>
<evidence type="ECO:0000313" key="1">
    <source>
        <dbReference type="EMBL" id="CAK0818307.1"/>
    </source>
</evidence>
<keyword evidence="2" id="KW-1185">Reference proteome</keyword>
<organism evidence="1 2">
    <name type="scientific">Prorocentrum cordatum</name>
    <dbReference type="NCBI Taxonomy" id="2364126"/>
    <lineage>
        <taxon>Eukaryota</taxon>
        <taxon>Sar</taxon>
        <taxon>Alveolata</taxon>
        <taxon>Dinophyceae</taxon>
        <taxon>Prorocentrales</taxon>
        <taxon>Prorocentraceae</taxon>
        <taxon>Prorocentrum</taxon>
    </lineage>
</organism>
<reference evidence="1" key="1">
    <citation type="submission" date="2023-10" db="EMBL/GenBank/DDBJ databases">
        <authorList>
            <person name="Chen Y."/>
            <person name="Shah S."/>
            <person name="Dougan E. K."/>
            <person name="Thang M."/>
            <person name="Chan C."/>
        </authorList>
    </citation>
    <scope>NUCLEOTIDE SEQUENCE [LARGE SCALE GENOMIC DNA]</scope>
</reference>
<feature type="non-terminal residue" evidence="1">
    <location>
        <position position="1"/>
    </location>
</feature>
<protein>
    <submittedName>
        <fullName evidence="1">Uncharacterized protein</fullName>
    </submittedName>
</protein>
<dbReference type="EMBL" id="CAUYUJ010006692">
    <property type="protein sequence ID" value="CAK0818307.1"/>
    <property type="molecule type" value="Genomic_DNA"/>
</dbReference>
<gene>
    <name evidence="1" type="ORF">PCOR1329_LOCUS20647</name>
</gene>